<name>A0AAD2DC21_EUPCR</name>
<keyword evidence="3" id="KW-1185">Reference proteome</keyword>
<evidence type="ECO:0000313" key="2">
    <source>
        <dbReference type="EMBL" id="CAI2387006.1"/>
    </source>
</evidence>
<evidence type="ECO:0000256" key="1">
    <source>
        <dbReference type="SAM" id="Phobius"/>
    </source>
</evidence>
<reference evidence="2" key="1">
    <citation type="submission" date="2023-07" db="EMBL/GenBank/DDBJ databases">
        <authorList>
            <consortium name="AG Swart"/>
            <person name="Singh M."/>
            <person name="Singh A."/>
            <person name="Seah K."/>
            <person name="Emmerich C."/>
        </authorList>
    </citation>
    <scope>NUCLEOTIDE SEQUENCE</scope>
    <source>
        <strain evidence="2">DP1</strain>
    </source>
</reference>
<organism evidence="2 3">
    <name type="scientific">Euplotes crassus</name>
    <dbReference type="NCBI Taxonomy" id="5936"/>
    <lineage>
        <taxon>Eukaryota</taxon>
        <taxon>Sar</taxon>
        <taxon>Alveolata</taxon>
        <taxon>Ciliophora</taxon>
        <taxon>Intramacronucleata</taxon>
        <taxon>Spirotrichea</taxon>
        <taxon>Hypotrichia</taxon>
        <taxon>Euplotida</taxon>
        <taxon>Euplotidae</taxon>
        <taxon>Moneuplotes</taxon>
    </lineage>
</organism>
<feature type="transmembrane region" description="Helical" evidence="1">
    <location>
        <begin position="12"/>
        <end position="31"/>
    </location>
</feature>
<keyword evidence="1" id="KW-1133">Transmembrane helix</keyword>
<gene>
    <name evidence="2" type="ORF">ECRASSUSDP1_LOCUS28632</name>
</gene>
<keyword evidence="1" id="KW-0472">Membrane</keyword>
<accession>A0AAD2DC21</accession>
<protein>
    <submittedName>
        <fullName evidence="2">Uncharacterized protein</fullName>
    </submittedName>
</protein>
<evidence type="ECO:0000313" key="3">
    <source>
        <dbReference type="Proteomes" id="UP001295684"/>
    </source>
</evidence>
<dbReference type="AlphaFoldDB" id="A0AAD2DC21"/>
<keyword evidence="1" id="KW-0812">Transmembrane</keyword>
<sequence length="64" mass="7136">MFSYISSSFCSLCVLLYIIQIKFPILVGLSFSKQNCISLDSNKYVASINPLKLNKLVSFHTSGL</sequence>
<proteinExistence type="predicted"/>
<dbReference type="Proteomes" id="UP001295684">
    <property type="component" value="Unassembled WGS sequence"/>
</dbReference>
<comment type="caution">
    <text evidence="2">The sequence shown here is derived from an EMBL/GenBank/DDBJ whole genome shotgun (WGS) entry which is preliminary data.</text>
</comment>
<dbReference type="EMBL" id="CAMPGE010029526">
    <property type="protein sequence ID" value="CAI2387006.1"/>
    <property type="molecule type" value="Genomic_DNA"/>
</dbReference>